<dbReference type="Proteomes" id="UP001190700">
    <property type="component" value="Unassembled WGS sequence"/>
</dbReference>
<dbReference type="InterPro" id="IPR006626">
    <property type="entry name" value="PbH1"/>
</dbReference>
<name>A0AAE0ESL9_9CHLO</name>
<evidence type="ECO:0000256" key="1">
    <source>
        <dbReference type="SAM" id="MobiDB-lite"/>
    </source>
</evidence>
<proteinExistence type="predicted"/>
<dbReference type="InterPro" id="IPR011050">
    <property type="entry name" value="Pectin_lyase_fold/virulence"/>
</dbReference>
<organism evidence="3 4">
    <name type="scientific">Cymbomonas tetramitiformis</name>
    <dbReference type="NCBI Taxonomy" id="36881"/>
    <lineage>
        <taxon>Eukaryota</taxon>
        <taxon>Viridiplantae</taxon>
        <taxon>Chlorophyta</taxon>
        <taxon>Pyramimonadophyceae</taxon>
        <taxon>Pyramimonadales</taxon>
        <taxon>Pyramimonadaceae</taxon>
        <taxon>Cymbomonas</taxon>
    </lineage>
</organism>
<feature type="transmembrane region" description="Helical" evidence="2">
    <location>
        <begin position="1400"/>
        <end position="1419"/>
    </location>
</feature>
<sequence>MCMEPPMAFGTHTSSDSPSPPAANLRSAGTQEAVMELFSQFSDHAHTKHVLDKYNESEELVISSISDAENINQNLIDCPSGAYPITVIIEKVEHLTGGDIDNTFEVTWDVYSLNETLAVASVEELGEASASNKANLISTGGISAAPAPMCVNDTQTYAAQLFSVEQGTDTTYATDSFLYILGPCRTGCFRPHYSGDGIYGCVYASLTTDDSVSQIAMFNNSCLAAPQNAALDTWWIYSEQELRDGLAAKVAGESHFVIEADITMASADQPFEVNGGGPLDPGLPRRVLLTSGAGCVRNSTSGEQLTRCAVDGSGITPLFEFGADRDSSDILHNEVLVVDGLVLTNGTAAEGCGGALRLRRGSLVILRNTLVLGNRAGRGGVICGVPSIYTTYRALFTESEFLENHALELSSSSSSRRRKLLSHTTTNSAGVALCGYCTLVVRGCLVKNNTAEGNGGVLYLDWRNSIWLYDTIFMQNSQGLEDGSLSDGGVIAGSNYNNGSLYIEGCNFDRNSAQVYGGAIAITDSSLWVVNSSFVSNVALGLTQSAVAGAVYLSSGYGARRFPAVLDGCTFAENMAQGVGGAIMIADSMDPEYAEREHVLIHSTFINNTADDGGAVAIECDQSFHIHSCNLLDNSARIRGGAMSLGTVTTSASFAVTIESSSFSRNAALEGGALRILNSQNVVLEDCQFDENTAIPNNDETLAYGGAIYMDSVATLEAQGCSFSTGSSFAGGAIAQFGSSTSTLVSCAAQRNAGIFGGMAYLDADSTMTASGFVITNNTAVFDDKTYQLISDHNLALDMKLYFGMGGSMLMTGRAWASLEDAVVTGNIAAAYGGFAACDTDGPHCLSLNMSYVVGNKAETGGGCILWSGEGDMMTLNVTNAVQGEDNVILDNTATYGSAEGFATRWSSYHVLSAQGVAVQVADASDSGGLVHPLRFQYTDMFGSAVHFSSFSDPLVYVNIYVSGGEGSPSLHGQTTSQYLNGSAAFTQVELWGTAGVTYNLTFQVGTDSETSTAVVQTVMQPLANCAAGETSVVYNEDTNWIVCSQCTTGFIRFDNASSDCTSCQGYEGIECLGGTEYHIKQGYYVAPNAQYCGEDTTCLLERVVECDIHVACSTDSDIHRRGNTISDVGSLILCNTEIHYTGVRCGGTLPGVCNLNHTLYVDGRSCDECGSKWNMLIVLSLIILVLIACIILVMHIVKISQGQFENDEVKEATIELSRANNAMGIVLGYMQVISQLSNIYRGELIPDNFTALVSWMDVVNFRLELVVDVKCFAWHFFPSNMLSVTHFYIHFAQNLVIPWVIIIGAYMLYNILQYRRSSVAVVEDPEGGQKARVPGVGSHLCYWTLFFLMLVHPSVATTMCQLFNCKKMDFDSEDLSAQYWLYLDTSAQCFTRIWWLNSWMALFTMVMFVFGFPVYTLFRMWRYVRSIKVCIPGWMMAENAALFKSGVWALSSDQIALDRGQSFTCAVGKSTTTGSCSQLIAGEQAEISARSAKGVFRHSVKHFRHSVNRFNKFVRTVYRRFTFSESDISTTSDVAYVYMDLSTLEEIPSDSQRAANCCHLNTDMFMMLRSSHVTNFREAYLLVHHTKTVLHAGLFEQDDLSEDHVVTRVPVTLLAEPSISIIFMQFISPFKHKYYHWQSIEIMRRMLQTGMVLAVQLVTGDENSALFYAVCIAIGSIIFQIWCWPYRTAACNNLIFLILLNQLIMQLFVFWIKLDPDVEEKIGIVMICMQVVVMSCTAYYIVPCYLPTFRLLFYGTRSLLTHTLKSTRQKLNSKHQQLDESGTYMWENPLMSRDTHQQTPSLEVSDPTLESSVAAAHCTADGPRLEEARMRSPHDGTALESITEGADGLENHPLMSLDTHQQTPSLQVSDPTLESYVAAAHCTTDGPRLEEVRMRSPHDGTALERITPEADGLEAIDFEMILTQFPVDPAAPAKDVNSLVLYQAH</sequence>
<feature type="transmembrane region" description="Helical" evidence="2">
    <location>
        <begin position="1341"/>
        <end position="1365"/>
    </location>
</feature>
<accession>A0AAE0ESL9</accession>
<dbReference type="EMBL" id="LGRX02034106">
    <property type="protein sequence ID" value="KAK3238794.1"/>
    <property type="molecule type" value="Genomic_DNA"/>
</dbReference>
<keyword evidence="2" id="KW-1133">Transmembrane helix</keyword>
<dbReference type="PANTHER" id="PTHR11319:SF35">
    <property type="entry name" value="OUTER MEMBRANE PROTEIN PMPC-RELATED"/>
    <property type="match status" value="1"/>
</dbReference>
<feature type="transmembrane region" description="Helical" evidence="2">
    <location>
        <begin position="1666"/>
        <end position="1683"/>
    </location>
</feature>
<keyword evidence="2" id="KW-0812">Transmembrane</keyword>
<keyword evidence="4" id="KW-1185">Reference proteome</keyword>
<feature type="region of interest" description="Disordered" evidence="1">
    <location>
        <begin position="1"/>
        <end position="25"/>
    </location>
</feature>
<dbReference type="PANTHER" id="PTHR11319">
    <property type="entry name" value="G PROTEIN-COUPLED RECEPTOR-RELATED"/>
    <property type="match status" value="1"/>
</dbReference>
<protein>
    <submittedName>
        <fullName evidence="3">Uncharacterized protein</fullName>
    </submittedName>
</protein>
<evidence type="ECO:0000313" key="3">
    <source>
        <dbReference type="EMBL" id="KAK3238794.1"/>
    </source>
</evidence>
<reference evidence="3 4" key="1">
    <citation type="journal article" date="2015" name="Genome Biol. Evol.">
        <title>Comparative Genomics of a Bacterivorous Green Alga Reveals Evolutionary Causalities and Consequences of Phago-Mixotrophic Mode of Nutrition.</title>
        <authorList>
            <person name="Burns J.A."/>
            <person name="Paasch A."/>
            <person name="Narechania A."/>
            <person name="Kim E."/>
        </authorList>
    </citation>
    <scope>NUCLEOTIDE SEQUENCE [LARGE SCALE GENOMIC DNA]</scope>
    <source>
        <strain evidence="3 4">PLY_AMNH</strain>
    </source>
</reference>
<gene>
    <name evidence="3" type="ORF">CYMTET_51229</name>
</gene>
<dbReference type="SUPFAM" id="SSF51126">
    <property type="entry name" value="Pectin lyase-like"/>
    <property type="match status" value="2"/>
</dbReference>
<evidence type="ECO:0000313" key="4">
    <source>
        <dbReference type="Proteomes" id="UP001190700"/>
    </source>
</evidence>
<feature type="transmembrane region" description="Helical" evidence="2">
    <location>
        <begin position="1174"/>
        <end position="1198"/>
    </location>
</feature>
<dbReference type="SMART" id="SM00710">
    <property type="entry name" value="PbH1"/>
    <property type="match status" value="7"/>
</dbReference>
<feature type="transmembrane region" description="Helical" evidence="2">
    <location>
        <begin position="1725"/>
        <end position="1743"/>
    </location>
</feature>
<feature type="transmembrane region" description="Helical" evidence="2">
    <location>
        <begin position="1288"/>
        <end position="1310"/>
    </location>
</feature>
<keyword evidence="2" id="KW-0472">Membrane</keyword>
<feature type="transmembrane region" description="Helical" evidence="2">
    <location>
        <begin position="1695"/>
        <end position="1713"/>
    </location>
</feature>
<comment type="caution">
    <text evidence="3">The sequence shown here is derived from an EMBL/GenBank/DDBJ whole genome shotgun (WGS) entry which is preliminary data.</text>
</comment>
<evidence type="ECO:0000256" key="2">
    <source>
        <dbReference type="SAM" id="Phobius"/>
    </source>
</evidence>